<sequence>MYMIIYICLNMNLNILLNFFNYIIFIPMLIISSLMIFISNSWFTQWMIMEFNLIGFMSLMIFDKKMNSMNSMNYFLVQSFNSYIFIMFSMNLNFLSELLNNMFLFLINLCLLTKMGLPPFYIWYVKIMKYLNWMNLFFLMTIQKIIPLIILKNLINFKNLLIMKFNMLNIIYMSFLCALFGLNMMNLKMLMSYSSIIQMSWILMLMYFNELICLIYLLIYMFISLTLILILNKFNLNYLNNLNLFKFQYNWMNIFYFFIMFSMASIPPVFGFMLKWISIQSMFYQFTFFSMLIMIFNSLISMFFYLRLMFIMLMNLSMNMKLNFLNVNFYVNEKFNLLMLVWFMLMMLLLYEIF</sequence>
<evidence type="ECO:0000256" key="12">
    <source>
        <dbReference type="ARBA" id="ARBA00022989"/>
    </source>
</evidence>
<dbReference type="Pfam" id="PF00361">
    <property type="entry name" value="Proton_antipo_M"/>
    <property type="match status" value="1"/>
</dbReference>
<accession>A0A3S5HLP2</accession>
<comment type="similarity">
    <text evidence="3 18">Belongs to the complex I subunit 2 family.</text>
</comment>
<feature type="transmembrane region" description="Helical" evidence="18">
    <location>
        <begin position="167"/>
        <end position="186"/>
    </location>
</feature>
<feature type="transmembrane region" description="Helical" evidence="18">
    <location>
        <begin position="102"/>
        <end position="124"/>
    </location>
</feature>
<feature type="transmembrane region" description="Helical" evidence="18">
    <location>
        <begin position="207"/>
        <end position="231"/>
    </location>
</feature>
<organism evidence="20">
    <name type="scientific">Eurytoma sp. ZJUH_2016013</name>
    <dbReference type="NCBI Taxonomy" id="2491157"/>
    <lineage>
        <taxon>Eukaryota</taxon>
        <taxon>Metazoa</taxon>
        <taxon>Ecdysozoa</taxon>
        <taxon>Arthropoda</taxon>
        <taxon>Hexapoda</taxon>
        <taxon>Insecta</taxon>
        <taxon>Pterygota</taxon>
        <taxon>Neoptera</taxon>
        <taxon>Endopterygota</taxon>
        <taxon>Hymenoptera</taxon>
        <taxon>Apocrita</taxon>
        <taxon>Proctotrupomorpha</taxon>
        <taxon>Chalcidoidea</taxon>
        <taxon>Eurytomidae</taxon>
        <taxon>Eurytominae</taxon>
        <taxon>Eurytoma</taxon>
    </lineage>
</organism>
<dbReference type="PANTHER" id="PTHR46552">
    <property type="entry name" value="NADH-UBIQUINONE OXIDOREDUCTASE CHAIN 2"/>
    <property type="match status" value="1"/>
</dbReference>
<evidence type="ECO:0000256" key="1">
    <source>
        <dbReference type="ARBA" id="ARBA00003257"/>
    </source>
</evidence>
<keyword evidence="13 18" id="KW-0520">NAD</keyword>
<dbReference type="EC" id="7.1.1.2" evidence="4 18"/>
<comment type="subcellular location">
    <subcellularLocation>
        <location evidence="2 18">Mitochondrion inner membrane</location>
        <topology evidence="2 18">Multi-pass membrane protein</topology>
    </subcellularLocation>
</comment>
<evidence type="ECO:0000256" key="4">
    <source>
        <dbReference type="ARBA" id="ARBA00012944"/>
    </source>
</evidence>
<keyword evidence="11 18" id="KW-0249">Electron transport</keyword>
<feature type="transmembrane region" description="Helical" evidence="18">
    <location>
        <begin position="334"/>
        <end position="351"/>
    </location>
</feature>
<feature type="transmembrane region" description="Helical" evidence="18">
    <location>
        <begin position="12"/>
        <end position="37"/>
    </location>
</feature>
<evidence type="ECO:0000259" key="19">
    <source>
        <dbReference type="Pfam" id="PF00361"/>
    </source>
</evidence>
<dbReference type="AlphaFoldDB" id="A0A3S5HLP2"/>
<keyword evidence="14 18" id="KW-0830">Ubiquinone</keyword>
<feature type="domain" description="NADH:quinone oxidoreductase/Mrp antiporter transmembrane" evidence="19">
    <location>
        <begin position="39"/>
        <end position="301"/>
    </location>
</feature>
<evidence type="ECO:0000256" key="2">
    <source>
        <dbReference type="ARBA" id="ARBA00004448"/>
    </source>
</evidence>
<feature type="transmembrane region" description="Helical" evidence="18">
    <location>
        <begin position="251"/>
        <end position="274"/>
    </location>
</feature>
<evidence type="ECO:0000256" key="15">
    <source>
        <dbReference type="ARBA" id="ARBA00023128"/>
    </source>
</evidence>
<dbReference type="PRINTS" id="PR01436">
    <property type="entry name" value="NADHDHGNASE2"/>
</dbReference>
<evidence type="ECO:0000256" key="13">
    <source>
        <dbReference type="ARBA" id="ARBA00023027"/>
    </source>
</evidence>
<reference evidence="20" key="1">
    <citation type="journal article" date="2018" name="Mol. Phylogenet. Evol.">
        <title>Mitochondrial phylogenomics of the Hymenoptera.</title>
        <authorList>
            <person name="Tang P."/>
            <person name="Zhu J.C."/>
            <person name="Zheng B.Y."/>
            <person name="Wei S.J."/>
            <person name="Sharkey M."/>
            <person name="Chen X.X."/>
            <person name="Vogler A.P."/>
        </authorList>
    </citation>
    <scope>NUCLEOTIDE SEQUENCE</scope>
</reference>
<dbReference type="GO" id="GO:0005743">
    <property type="term" value="C:mitochondrial inner membrane"/>
    <property type="evidence" value="ECO:0007669"/>
    <property type="project" value="UniProtKB-SubCell"/>
</dbReference>
<evidence type="ECO:0000256" key="7">
    <source>
        <dbReference type="ARBA" id="ARBA00022660"/>
    </source>
</evidence>
<keyword evidence="6" id="KW-0813">Transport</keyword>
<dbReference type="GO" id="GO:0008137">
    <property type="term" value="F:NADH dehydrogenase (ubiquinone) activity"/>
    <property type="evidence" value="ECO:0007669"/>
    <property type="project" value="UniProtKB-EC"/>
</dbReference>
<dbReference type="PANTHER" id="PTHR46552:SF1">
    <property type="entry name" value="NADH-UBIQUINONE OXIDOREDUCTASE CHAIN 2"/>
    <property type="match status" value="1"/>
</dbReference>
<comment type="function">
    <text evidence="18">Core subunit of the mitochondrial membrane respiratory chain NADH dehydrogenase (Complex I) which catalyzes electron transfer from NADH through the respiratory chain, using ubiquinone as an electron acceptor. Essential for the catalytic activity and assembly of complex I.</text>
</comment>
<feature type="transmembrane region" description="Helical" evidence="18">
    <location>
        <begin position="43"/>
        <end position="62"/>
    </location>
</feature>
<feature type="transmembrane region" description="Helical" evidence="18">
    <location>
        <begin position="286"/>
        <end position="314"/>
    </location>
</feature>
<evidence type="ECO:0000313" key="20">
    <source>
        <dbReference type="EMBL" id="AZL93218.1"/>
    </source>
</evidence>
<dbReference type="InterPro" id="IPR003917">
    <property type="entry name" value="NADH_UbQ_OxRdtase_chain2"/>
</dbReference>
<comment type="function">
    <text evidence="1">Core subunit of the mitochondrial membrane respiratory chain NADH dehydrogenase (Complex I) that is believed to belong to the minimal assembly required for catalysis. Complex I functions in the transfer of electrons from NADH to the respiratory chain. The immediate electron acceptor for the enzyme is believed to be ubiquinone.</text>
</comment>
<evidence type="ECO:0000256" key="18">
    <source>
        <dbReference type="RuleBase" id="RU003403"/>
    </source>
</evidence>
<dbReference type="InterPro" id="IPR001750">
    <property type="entry name" value="ND/Mrp_TM"/>
</dbReference>
<evidence type="ECO:0000256" key="17">
    <source>
        <dbReference type="ARBA" id="ARBA00049551"/>
    </source>
</evidence>
<evidence type="ECO:0000256" key="10">
    <source>
        <dbReference type="ARBA" id="ARBA00022967"/>
    </source>
</evidence>
<keyword evidence="15 18" id="KW-0496">Mitochondrion</keyword>
<keyword evidence="8 18" id="KW-0812">Transmembrane</keyword>
<keyword evidence="7 18" id="KW-0679">Respiratory chain</keyword>
<evidence type="ECO:0000256" key="11">
    <source>
        <dbReference type="ARBA" id="ARBA00022982"/>
    </source>
</evidence>
<comment type="catalytic activity">
    <reaction evidence="17 18">
        <text>a ubiquinone + NADH + 5 H(+)(in) = a ubiquinol + NAD(+) + 4 H(+)(out)</text>
        <dbReference type="Rhea" id="RHEA:29091"/>
        <dbReference type="Rhea" id="RHEA-COMP:9565"/>
        <dbReference type="Rhea" id="RHEA-COMP:9566"/>
        <dbReference type="ChEBI" id="CHEBI:15378"/>
        <dbReference type="ChEBI" id="CHEBI:16389"/>
        <dbReference type="ChEBI" id="CHEBI:17976"/>
        <dbReference type="ChEBI" id="CHEBI:57540"/>
        <dbReference type="ChEBI" id="CHEBI:57945"/>
        <dbReference type="EC" id="7.1.1.2"/>
    </reaction>
</comment>
<evidence type="ECO:0000256" key="3">
    <source>
        <dbReference type="ARBA" id="ARBA00007012"/>
    </source>
</evidence>
<keyword evidence="10 18" id="KW-1278">Translocase</keyword>
<dbReference type="EMBL" id="MG923494">
    <property type="protein sequence ID" value="AZL93218.1"/>
    <property type="molecule type" value="Genomic_DNA"/>
</dbReference>
<evidence type="ECO:0000256" key="16">
    <source>
        <dbReference type="ARBA" id="ARBA00023136"/>
    </source>
</evidence>
<dbReference type="GO" id="GO:0006120">
    <property type="term" value="P:mitochondrial electron transport, NADH to ubiquinone"/>
    <property type="evidence" value="ECO:0007669"/>
    <property type="project" value="InterPro"/>
</dbReference>
<feature type="transmembrane region" description="Helical" evidence="18">
    <location>
        <begin position="136"/>
        <end position="155"/>
    </location>
</feature>
<geneLocation type="mitochondrion" evidence="20"/>
<protein>
    <recommendedName>
        <fullName evidence="5 18">NADH-ubiquinone oxidoreductase chain 2</fullName>
        <ecNumber evidence="4 18">7.1.1.2</ecNumber>
    </recommendedName>
</protein>
<evidence type="ECO:0000256" key="8">
    <source>
        <dbReference type="ARBA" id="ARBA00022692"/>
    </source>
</evidence>
<dbReference type="InterPro" id="IPR050175">
    <property type="entry name" value="Complex_I_Subunit_2"/>
</dbReference>
<proteinExistence type="inferred from homology"/>
<evidence type="ECO:0000256" key="6">
    <source>
        <dbReference type="ARBA" id="ARBA00022448"/>
    </source>
</evidence>
<evidence type="ECO:0000256" key="14">
    <source>
        <dbReference type="ARBA" id="ARBA00023075"/>
    </source>
</evidence>
<keyword evidence="12 18" id="KW-1133">Transmembrane helix</keyword>
<feature type="transmembrane region" description="Helical" evidence="18">
    <location>
        <begin position="74"/>
        <end position="96"/>
    </location>
</feature>
<name>A0A3S5HLP2_9HYME</name>
<evidence type="ECO:0000256" key="5">
    <source>
        <dbReference type="ARBA" id="ARBA00021008"/>
    </source>
</evidence>
<keyword evidence="9 18" id="KW-0999">Mitochondrion inner membrane</keyword>
<evidence type="ECO:0000256" key="9">
    <source>
        <dbReference type="ARBA" id="ARBA00022792"/>
    </source>
</evidence>
<keyword evidence="16 18" id="KW-0472">Membrane</keyword>
<gene>
    <name evidence="20" type="primary">nad2</name>
</gene>